<name>A0ABR0DND5_9LAMI</name>
<evidence type="ECO:0000313" key="2">
    <source>
        <dbReference type="EMBL" id="KAK4490619.1"/>
    </source>
</evidence>
<dbReference type="SMART" id="SM00516">
    <property type="entry name" value="SEC14"/>
    <property type="match status" value="1"/>
</dbReference>
<organism evidence="2 3">
    <name type="scientific">Penstemon davidsonii</name>
    <dbReference type="NCBI Taxonomy" id="160366"/>
    <lineage>
        <taxon>Eukaryota</taxon>
        <taxon>Viridiplantae</taxon>
        <taxon>Streptophyta</taxon>
        <taxon>Embryophyta</taxon>
        <taxon>Tracheophyta</taxon>
        <taxon>Spermatophyta</taxon>
        <taxon>Magnoliopsida</taxon>
        <taxon>eudicotyledons</taxon>
        <taxon>Gunneridae</taxon>
        <taxon>Pentapetalae</taxon>
        <taxon>asterids</taxon>
        <taxon>lamiids</taxon>
        <taxon>Lamiales</taxon>
        <taxon>Plantaginaceae</taxon>
        <taxon>Cheloneae</taxon>
        <taxon>Penstemon</taxon>
    </lineage>
</organism>
<dbReference type="InterPro" id="IPR036865">
    <property type="entry name" value="CRAL-TRIO_dom_sf"/>
</dbReference>
<dbReference type="CDD" id="cd00170">
    <property type="entry name" value="SEC14"/>
    <property type="match status" value="1"/>
</dbReference>
<keyword evidence="3" id="KW-1185">Reference proteome</keyword>
<feature type="domain" description="CRAL-TRIO" evidence="1">
    <location>
        <begin position="94"/>
        <end position="210"/>
    </location>
</feature>
<dbReference type="EMBL" id="JAYDYQ010001087">
    <property type="protein sequence ID" value="KAK4490619.1"/>
    <property type="molecule type" value="Genomic_DNA"/>
</dbReference>
<dbReference type="SUPFAM" id="SSF52087">
    <property type="entry name" value="CRAL/TRIO domain"/>
    <property type="match status" value="1"/>
</dbReference>
<dbReference type="PANTHER" id="PTHR45932">
    <property type="entry name" value="PATELLIN-1"/>
    <property type="match status" value="1"/>
</dbReference>
<dbReference type="Gene3D" id="3.40.525.10">
    <property type="entry name" value="CRAL-TRIO lipid binding domain"/>
    <property type="match status" value="1"/>
</dbReference>
<protein>
    <recommendedName>
        <fullName evidence="1">CRAL-TRIO domain-containing protein</fullName>
    </recommendedName>
</protein>
<sequence length="239" mass="27159">MPNCSICFHANVEIVYGLSYIEQFEKKAVQELKQLVQEALNRHTFGVYSSQEYETRIIESASEGIEEVEPETESGTKEIEETIVSESASIPADEKVPEEVPENGVKLDFNPGGISTIVHVHGLKNSPGTNKRELRKAVDQALQLIQDNYFEFVGKQVFINTPWWYMAFFKTISPFLTQTTESKFTFARPSRSKVTLLKIYISSEQIPIRYCVSSKDILKPSAKHIVEFPVTQVCYTSFD</sequence>
<accession>A0ABR0DND5</accession>
<dbReference type="InterPro" id="IPR044834">
    <property type="entry name" value="PATL"/>
</dbReference>
<dbReference type="Pfam" id="PF00650">
    <property type="entry name" value="CRAL_TRIO"/>
    <property type="match status" value="1"/>
</dbReference>
<gene>
    <name evidence="2" type="ORF">RD792_001307</name>
</gene>
<evidence type="ECO:0000313" key="3">
    <source>
        <dbReference type="Proteomes" id="UP001291926"/>
    </source>
</evidence>
<dbReference type="PROSITE" id="PS50191">
    <property type="entry name" value="CRAL_TRIO"/>
    <property type="match status" value="1"/>
</dbReference>
<proteinExistence type="predicted"/>
<dbReference type="InterPro" id="IPR001251">
    <property type="entry name" value="CRAL-TRIO_dom"/>
</dbReference>
<dbReference type="Proteomes" id="UP001291926">
    <property type="component" value="Unassembled WGS sequence"/>
</dbReference>
<reference evidence="2 3" key="1">
    <citation type="journal article" date="2023" name="bioRxiv">
        <title>Genome report: Whole genome sequence and annotation of Penstemon davidsonii.</title>
        <authorList>
            <person name="Ostevik K.L."/>
            <person name="Alabady M."/>
            <person name="Zhang M."/>
            <person name="Rausher M.D."/>
        </authorList>
    </citation>
    <scope>NUCLEOTIDE SEQUENCE [LARGE SCALE GENOMIC DNA]</scope>
    <source>
        <strain evidence="2">DNT005</strain>
        <tissue evidence="2">Whole leaf</tissue>
    </source>
</reference>
<dbReference type="PANTHER" id="PTHR45932:SF17">
    <property type="entry name" value="CELLULAR RETINALDEHYDE-BINDING_TRIPLE FUNCTION DOMAIN-CONTAINING PROTEIN"/>
    <property type="match status" value="1"/>
</dbReference>
<evidence type="ECO:0000259" key="1">
    <source>
        <dbReference type="PROSITE" id="PS50191"/>
    </source>
</evidence>
<comment type="caution">
    <text evidence="2">The sequence shown here is derived from an EMBL/GenBank/DDBJ whole genome shotgun (WGS) entry which is preliminary data.</text>
</comment>